<organism evidence="1">
    <name type="scientific">marine sediment metagenome</name>
    <dbReference type="NCBI Taxonomy" id="412755"/>
    <lineage>
        <taxon>unclassified sequences</taxon>
        <taxon>metagenomes</taxon>
        <taxon>ecological metagenomes</taxon>
    </lineage>
</organism>
<gene>
    <name evidence="1" type="ORF">S12H4_59926</name>
</gene>
<accession>X1UPQ3</accession>
<dbReference type="Gene3D" id="3.50.30.30">
    <property type="match status" value="1"/>
</dbReference>
<evidence type="ECO:0000313" key="1">
    <source>
        <dbReference type="EMBL" id="GAJ19449.1"/>
    </source>
</evidence>
<comment type="caution">
    <text evidence="1">The sequence shown here is derived from an EMBL/GenBank/DDBJ whole genome shotgun (WGS) entry which is preliminary data.</text>
</comment>
<reference evidence="1" key="1">
    <citation type="journal article" date="2014" name="Front. Microbiol.">
        <title>High frequency of phylogenetically diverse reductive dehalogenase-homologous genes in deep subseafloor sedimentary metagenomes.</title>
        <authorList>
            <person name="Kawai M."/>
            <person name="Futagami T."/>
            <person name="Toyoda A."/>
            <person name="Takaki Y."/>
            <person name="Nishi S."/>
            <person name="Hori S."/>
            <person name="Arai W."/>
            <person name="Tsubouchi T."/>
            <person name="Morono Y."/>
            <person name="Uchiyama I."/>
            <person name="Ito T."/>
            <person name="Fujiyama A."/>
            <person name="Inagaki F."/>
            <person name="Takami H."/>
        </authorList>
    </citation>
    <scope>NUCLEOTIDE SEQUENCE</scope>
    <source>
        <strain evidence="1">Expedition CK06-06</strain>
    </source>
</reference>
<dbReference type="AlphaFoldDB" id="X1UPQ3"/>
<feature type="non-terminal residue" evidence="1">
    <location>
        <position position="1"/>
    </location>
</feature>
<dbReference type="Gene3D" id="3.40.630.10">
    <property type="entry name" value="Zn peptidases"/>
    <property type="match status" value="1"/>
</dbReference>
<proteinExistence type="predicted"/>
<protein>
    <submittedName>
        <fullName evidence="1">Uncharacterized protein</fullName>
    </submittedName>
</protein>
<name>X1UPQ3_9ZZZZ</name>
<sequence>RVKLGEYGVRYETYEFDSLISHPKEATLKVSSPTPMEVECITHAFSKSTPEEGIEAELVYVPVSPSSLFTCLGDLVDEYRKVGVEGKATLMFGVASPAVVWAAQQAGAVAQVHICGGDVLHEMIVTTVWGTPTPESAERIPDVTAVS</sequence>
<dbReference type="EMBL" id="BARW01039308">
    <property type="protein sequence ID" value="GAJ19449.1"/>
    <property type="molecule type" value="Genomic_DNA"/>
</dbReference>
<feature type="non-terminal residue" evidence="1">
    <location>
        <position position="147"/>
    </location>
</feature>